<proteinExistence type="predicted"/>
<organism evidence="1">
    <name type="scientific">marine metagenome</name>
    <dbReference type="NCBI Taxonomy" id="408172"/>
    <lineage>
        <taxon>unclassified sequences</taxon>
        <taxon>metagenomes</taxon>
        <taxon>ecological metagenomes</taxon>
    </lineage>
</organism>
<sequence>LPGVWPMCHRFTLPEDWRREGGEI</sequence>
<feature type="non-terminal residue" evidence="1">
    <location>
        <position position="1"/>
    </location>
</feature>
<accession>A0A381ZN14</accession>
<dbReference type="EMBL" id="UINC01021995">
    <property type="protein sequence ID" value="SVA90718.1"/>
    <property type="molecule type" value="Genomic_DNA"/>
</dbReference>
<dbReference type="AlphaFoldDB" id="A0A381ZN14"/>
<reference evidence="1" key="1">
    <citation type="submission" date="2018-05" db="EMBL/GenBank/DDBJ databases">
        <authorList>
            <person name="Lanie J.A."/>
            <person name="Ng W.-L."/>
            <person name="Kazmierczak K.M."/>
            <person name="Andrzejewski T.M."/>
            <person name="Davidsen T.M."/>
            <person name="Wayne K.J."/>
            <person name="Tettelin H."/>
            <person name="Glass J.I."/>
            <person name="Rusch D."/>
            <person name="Podicherti R."/>
            <person name="Tsui H.-C.T."/>
            <person name="Winkler M.E."/>
        </authorList>
    </citation>
    <scope>NUCLEOTIDE SEQUENCE</scope>
</reference>
<feature type="non-terminal residue" evidence="1">
    <location>
        <position position="24"/>
    </location>
</feature>
<gene>
    <name evidence="1" type="ORF">METZ01_LOCUS143572</name>
</gene>
<name>A0A381ZN14_9ZZZZ</name>
<evidence type="ECO:0000313" key="1">
    <source>
        <dbReference type="EMBL" id="SVA90718.1"/>
    </source>
</evidence>
<protein>
    <submittedName>
        <fullName evidence="1">Uncharacterized protein</fullName>
    </submittedName>
</protein>